<feature type="region of interest" description="Disordered" evidence="1">
    <location>
        <begin position="505"/>
        <end position="528"/>
    </location>
</feature>
<evidence type="ECO:0000256" key="2">
    <source>
        <dbReference type="SAM" id="Phobius"/>
    </source>
</evidence>
<sequence length="598" mass="63669">MTEHEPNQQPHPSQGGAITSRVWAAVLLLFLLAFAALWSTTYLATRGRVPTGVSVAGVDISGMTTGNARTTLQEQLGEQVIEPFEVHAGPLTATVDPLQAGLTANWFETVKGAGVSSGNPFSLAAGLFGSRHVNLPVASDVDEEKLQATLVQLEKQLSRQPVDGYVDIENGEVRITESQTGIGVDPAELHYAITADWLSPGPVTVEPVVTDPAITQDAVDEAASRARSAVSANLVAQGKGGQGLIPTDRMGEIVVFEPKQHRLVPAINNELVTELLAEGLDRTAQEPVNAKVKFVGGTPSVVPAQKGRTVDWEKTLTDFPDRLFGKKPKTWDAVYEETDAEFSTEDAEKLSFDDTLGQASEQGGTHASSVNARKIAEIVDGSVVNPGERFSLAATVGPRGPSAGFIATTDTDDDAGYGTFATAMYKAALLAGMTDFTRSPHAHYNDLYEAGLDATVAPGRGDLAFTNSGDTPVVILARSTGSRVVVTFKGVKTVKVTIDPGEITDKVTAPTTTSDDPDCSPRRGRDGFTTSFTRKIENLSGTVIKREKVTTVYPPSPEIRCVEKQQPDRRPDDDDRPQRPGNDTEPGLADVLDVLTGN</sequence>
<feature type="compositionally biased region" description="Basic and acidic residues" evidence="1">
    <location>
        <begin position="560"/>
        <end position="578"/>
    </location>
</feature>
<dbReference type="AlphaFoldDB" id="A0A939E2C4"/>
<accession>A0A939E2C4</accession>
<evidence type="ECO:0000256" key="1">
    <source>
        <dbReference type="SAM" id="MobiDB-lite"/>
    </source>
</evidence>
<dbReference type="InterPro" id="IPR022029">
    <property type="entry name" value="YoaR-like_PG-bd"/>
</dbReference>
<keyword evidence="2" id="KW-0472">Membrane</keyword>
<dbReference type="Pfam" id="PF04294">
    <property type="entry name" value="VanW"/>
    <property type="match status" value="1"/>
</dbReference>
<dbReference type="EMBL" id="JAFLEQ010000017">
    <property type="protein sequence ID" value="MBN9645221.1"/>
    <property type="molecule type" value="Genomic_DNA"/>
</dbReference>
<keyword evidence="5" id="KW-1185">Reference proteome</keyword>
<dbReference type="InterPro" id="IPR052913">
    <property type="entry name" value="Glycopeptide_resist_protein"/>
</dbReference>
<dbReference type="PANTHER" id="PTHR35788">
    <property type="entry name" value="EXPORTED PROTEIN-RELATED"/>
    <property type="match status" value="1"/>
</dbReference>
<feature type="region of interest" description="Disordered" evidence="1">
    <location>
        <begin position="554"/>
        <end position="598"/>
    </location>
</feature>
<feature type="domain" description="YoaR-like putative peptidoglycan binding" evidence="3">
    <location>
        <begin position="118"/>
        <end position="192"/>
    </location>
</feature>
<comment type="caution">
    <text evidence="4">The sequence shown here is derived from an EMBL/GenBank/DDBJ whole genome shotgun (WGS) entry which is preliminary data.</text>
</comment>
<organism evidence="4 5">
    <name type="scientific">Corynebacterium mendelii</name>
    <dbReference type="NCBI Taxonomy" id="2765362"/>
    <lineage>
        <taxon>Bacteria</taxon>
        <taxon>Bacillati</taxon>
        <taxon>Actinomycetota</taxon>
        <taxon>Actinomycetes</taxon>
        <taxon>Mycobacteriales</taxon>
        <taxon>Corynebacteriaceae</taxon>
        <taxon>Corynebacterium</taxon>
    </lineage>
</organism>
<name>A0A939E2C4_9CORY</name>
<keyword evidence="2" id="KW-1133">Transmembrane helix</keyword>
<proteinExistence type="predicted"/>
<keyword evidence="2" id="KW-0812">Transmembrane</keyword>
<protein>
    <submittedName>
        <fullName evidence="4">Peptidoglycan binding domain-containing protein</fullName>
    </submittedName>
</protein>
<gene>
    <name evidence="4" type="ORF">JZY06_11455</name>
</gene>
<feature type="domain" description="YoaR-like putative peptidoglycan binding" evidence="3">
    <location>
        <begin position="255"/>
        <end position="330"/>
    </location>
</feature>
<dbReference type="PANTHER" id="PTHR35788:SF1">
    <property type="entry name" value="EXPORTED PROTEIN"/>
    <property type="match status" value="1"/>
</dbReference>
<dbReference type="RefSeq" id="WP_207279688.1">
    <property type="nucleotide sequence ID" value="NZ_JAFLEQ010000017.1"/>
</dbReference>
<feature type="transmembrane region" description="Helical" evidence="2">
    <location>
        <begin position="20"/>
        <end position="38"/>
    </location>
</feature>
<reference evidence="4" key="1">
    <citation type="submission" date="2021-03" db="EMBL/GenBank/DDBJ databases">
        <authorList>
            <person name="Sun Q."/>
        </authorList>
    </citation>
    <scope>NUCLEOTIDE SEQUENCE</scope>
    <source>
        <strain evidence="4">CCM 8862</strain>
    </source>
</reference>
<dbReference type="Pfam" id="PF12229">
    <property type="entry name" value="PG_binding_4"/>
    <property type="match status" value="2"/>
</dbReference>
<dbReference type="Proteomes" id="UP000664332">
    <property type="component" value="Unassembled WGS sequence"/>
</dbReference>
<dbReference type="InterPro" id="IPR007391">
    <property type="entry name" value="Vancomycin_resist_VanW"/>
</dbReference>
<evidence type="ECO:0000313" key="5">
    <source>
        <dbReference type="Proteomes" id="UP000664332"/>
    </source>
</evidence>
<evidence type="ECO:0000313" key="4">
    <source>
        <dbReference type="EMBL" id="MBN9645221.1"/>
    </source>
</evidence>
<evidence type="ECO:0000259" key="3">
    <source>
        <dbReference type="Pfam" id="PF12229"/>
    </source>
</evidence>